<feature type="compositionally biased region" description="Basic and acidic residues" evidence="1">
    <location>
        <begin position="78"/>
        <end position="88"/>
    </location>
</feature>
<accession>A0A3A6Q8R2</accession>
<dbReference type="InterPro" id="IPR011112">
    <property type="entry name" value="Rho-like_N"/>
</dbReference>
<evidence type="ECO:0000313" key="3">
    <source>
        <dbReference type="EMBL" id="RJX48264.1"/>
    </source>
</evidence>
<dbReference type="AlphaFoldDB" id="A0A3A6Q8R2"/>
<feature type="region of interest" description="Disordered" evidence="1">
    <location>
        <begin position="56"/>
        <end position="94"/>
    </location>
</feature>
<proteinExistence type="predicted"/>
<dbReference type="EMBL" id="QMDW01000023">
    <property type="protein sequence ID" value="RJX48264.1"/>
    <property type="molecule type" value="Genomic_DNA"/>
</dbReference>
<dbReference type="Pfam" id="PF07498">
    <property type="entry name" value="Rho_N"/>
    <property type="match status" value="1"/>
</dbReference>
<comment type="caution">
    <text evidence="3">The sequence shown here is derived from an EMBL/GenBank/DDBJ whole genome shotgun (WGS) entry which is preliminary data.</text>
</comment>
<dbReference type="RefSeq" id="WP_120085857.1">
    <property type="nucleotide sequence ID" value="NZ_QMDW01000023.1"/>
</dbReference>
<dbReference type="Gene3D" id="1.10.720.10">
    <property type="match status" value="1"/>
</dbReference>
<feature type="domain" description="Rho termination factor-like N-terminal" evidence="2">
    <location>
        <begin position="95"/>
        <end position="123"/>
    </location>
</feature>
<dbReference type="InterPro" id="IPR036269">
    <property type="entry name" value="Rho_N_sf"/>
</dbReference>
<sequence>MPSIEITDDQHDRIAALREELADTHAGSYTSVTPPDVIAYLLDVADAVDDPERAATVATPADTDDDHSYPRSQLEAQLEERNRRHSDADPEDPMDLYTIAAEYNISGRSNMTKQELITAILDATERRYTDPLAPVDVDFPADTEPAADRADAADTDSGPDIYDGGSDGDAGDTDDDGQLNAMLSLLETHSDKWHPADGDARYAVELPDGSVESARTKDDVRATLFKHY</sequence>
<feature type="region of interest" description="Disordered" evidence="1">
    <location>
        <begin position="133"/>
        <end position="177"/>
    </location>
</feature>
<keyword evidence="4" id="KW-1185">Reference proteome</keyword>
<dbReference type="GO" id="GO:0006353">
    <property type="term" value="P:DNA-templated transcription termination"/>
    <property type="evidence" value="ECO:0007669"/>
    <property type="project" value="InterPro"/>
</dbReference>
<dbReference type="Proteomes" id="UP000281564">
    <property type="component" value="Unassembled WGS sequence"/>
</dbReference>
<evidence type="ECO:0000313" key="4">
    <source>
        <dbReference type="Proteomes" id="UP000281564"/>
    </source>
</evidence>
<evidence type="ECO:0000259" key="2">
    <source>
        <dbReference type="Pfam" id="PF07498"/>
    </source>
</evidence>
<dbReference type="SUPFAM" id="SSF68912">
    <property type="entry name" value="Rho N-terminal domain-like"/>
    <property type="match status" value="1"/>
</dbReference>
<gene>
    <name evidence="3" type="ORF">DP106_12700</name>
</gene>
<dbReference type="OrthoDB" id="205007at2157"/>
<organism evidence="3 4">
    <name type="scientific">Halonotius pteroides</name>
    <dbReference type="NCBI Taxonomy" id="268735"/>
    <lineage>
        <taxon>Archaea</taxon>
        <taxon>Methanobacteriati</taxon>
        <taxon>Methanobacteriota</taxon>
        <taxon>Stenosarchaea group</taxon>
        <taxon>Halobacteria</taxon>
        <taxon>Halobacteriales</taxon>
        <taxon>Haloferacaceae</taxon>
        <taxon>Halonotius</taxon>
    </lineage>
</organism>
<reference evidence="3 4" key="1">
    <citation type="submission" date="2018-06" db="EMBL/GenBank/DDBJ databases">
        <title>Halonotius sp. F13-13 a new haloarchaeeon isolated from a solar saltern from Isla Cristina, Huelva, Spain.</title>
        <authorList>
            <person name="Duran-Viseras A."/>
            <person name="Sanchez-Porro C."/>
            <person name="Ventosa A."/>
        </authorList>
    </citation>
    <scope>NUCLEOTIDE SEQUENCE [LARGE SCALE GENOMIC DNA]</scope>
    <source>
        <strain evidence="3 4">CECT 7525</strain>
    </source>
</reference>
<name>A0A3A6Q8R2_9EURY</name>
<evidence type="ECO:0000256" key="1">
    <source>
        <dbReference type="SAM" id="MobiDB-lite"/>
    </source>
</evidence>
<protein>
    <recommendedName>
        <fullName evidence="2">Rho termination factor-like N-terminal domain-containing protein</fullName>
    </recommendedName>
</protein>